<gene>
    <name evidence="4" type="primary">arfB</name>
    <name evidence="4" type="ORF">M8009_03360</name>
</gene>
<comment type="similarity">
    <text evidence="1">Belongs to the prokaryotic/mitochondrial release factor family.</text>
</comment>
<dbReference type="RefSeq" id="WP_250059339.1">
    <property type="nucleotide sequence ID" value="NZ_JAMJPK010000001.1"/>
</dbReference>
<dbReference type="InterPro" id="IPR045853">
    <property type="entry name" value="Pep_chain_release_fac_I_sf"/>
</dbReference>
<evidence type="ECO:0000256" key="1">
    <source>
        <dbReference type="ARBA" id="ARBA00010835"/>
    </source>
</evidence>
<keyword evidence="5" id="KW-1185">Reference proteome</keyword>
<dbReference type="SUPFAM" id="SSF75620">
    <property type="entry name" value="Release factor"/>
    <property type="match status" value="1"/>
</dbReference>
<feature type="region of interest" description="Disordered" evidence="2">
    <location>
        <begin position="105"/>
        <end position="137"/>
    </location>
</feature>
<evidence type="ECO:0000313" key="5">
    <source>
        <dbReference type="Proteomes" id="UP001165369"/>
    </source>
</evidence>
<evidence type="ECO:0000256" key="2">
    <source>
        <dbReference type="SAM" id="MobiDB-lite"/>
    </source>
</evidence>
<dbReference type="Gene3D" id="3.30.160.20">
    <property type="match status" value="1"/>
</dbReference>
<organism evidence="4 5">
    <name type="scientific">Halomonas gemina</name>
    <dbReference type="NCBI Taxonomy" id="2945105"/>
    <lineage>
        <taxon>Bacteria</taxon>
        <taxon>Pseudomonadati</taxon>
        <taxon>Pseudomonadota</taxon>
        <taxon>Gammaproteobacteria</taxon>
        <taxon>Oceanospirillales</taxon>
        <taxon>Halomonadaceae</taxon>
        <taxon>Halomonas</taxon>
    </lineage>
</organism>
<keyword evidence="4" id="KW-0378">Hydrolase</keyword>
<dbReference type="PANTHER" id="PTHR47814">
    <property type="entry name" value="PEPTIDYL-TRNA HYDROLASE ARFB"/>
    <property type="match status" value="1"/>
</dbReference>
<dbReference type="GO" id="GO:0004045">
    <property type="term" value="F:peptidyl-tRNA hydrolase activity"/>
    <property type="evidence" value="ECO:0007669"/>
    <property type="project" value="UniProtKB-EC"/>
</dbReference>
<proteinExistence type="inferred from homology"/>
<accession>A0ABT0SXF4</accession>
<dbReference type="EMBL" id="JAMJPK010000001">
    <property type="protein sequence ID" value="MCL7939341.1"/>
    <property type="molecule type" value="Genomic_DNA"/>
</dbReference>
<evidence type="ECO:0000259" key="3">
    <source>
        <dbReference type="PROSITE" id="PS00745"/>
    </source>
</evidence>
<dbReference type="EC" id="3.1.1.29" evidence="4"/>
<reference evidence="4" key="1">
    <citation type="submission" date="2022-05" db="EMBL/GenBank/DDBJ databases">
        <title>Halomonas geminus sp. nov. and Halomonas llamarensis sp. nov. isolated from high-altitude salars of the Atacama Desert.</title>
        <authorList>
            <person name="Hintersatz C."/>
            <person name="Rojas L.A."/>
            <person name="Wei T.-S."/>
            <person name="Kutschke S."/>
            <person name="Lehmann F."/>
            <person name="Jain R."/>
            <person name="Pollmann K."/>
        </authorList>
    </citation>
    <scope>NUCLEOTIDE SEQUENCE</scope>
    <source>
        <strain evidence="4">ATCH28</strain>
    </source>
</reference>
<evidence type="ECO:0000313" key="4">
    <source>
        <dbReference type="EMBL" id="MCL7939341.1"/>
    </source>
</evidence>
<sequence length="137" mass="15353">MLELSRQVNIPDHEIEMQAVRAQGAGGQNVNKVASAIHLRFDIQASSLPEGFKEKLLALGDQRITRDGVVIIKAQSHRTQERNRAEALARLKALIKSVMYAPKKRIATRPSKGAKQRRLDSKKKRGRHKALRGKVDT</sequence>
<dbReference type="Pfam" id="PF00472">
    <property type="entry name" value="RF-1"/>
    <property type="match status" value="1"/>
</dbReference>
<protein>
    <submittedName>
        <fullName evidence="4">Aminoacyl-tRNA hydrolase</fullName>
        <ecNumber evidence="4">3.1.1.29</ecNumber>
    </submittedName>
</protein>
<dbReference type="Proteomes" id="UP001165369">
    <property type="component" value="Unassembled WGS sequence"/>
</dbReference>
<name>A0ABT0SXF4_9GAMM</name>
<dbReference type="PROSITE" id="PS00745">
    <property type="entry name" value="RF_PROK_I"/>
    <property type="match status" value="1"/>
</dbReference>
<feature type="domain" description="Prokaryotic-type class I peptide chain release factors" evidence="3">
    <location>
        <begin position="21"/>
        <end position="37"/>
    </location>
</feature>
<dbReference type="InterPro" id="IPR000352">
    <property type="entry name" value="Pep_chain_release_fac_I"/>
</dbReference>
<comment type="caution">
    <text evidence="4">The sequence shown here is derived from an EMBL/GenBank/DDBJ whole genome shotgun (WGS) entry which is preliminary data.</text>
</comment>
<dbReference type="NCBIfam" id="NF006718">
    <property type="entry name" value="PRK09256.1"/>
    <property type="match status" value="1"/>
</dbReference>
<dbReference type="PANTHER" id="PTHR47814:SF1">
    <property type="entry name" value="PEPTIDYL-TRNA HYDROLASE ARFB"/>
    <property type="match status" value="1"/>
</dbReference>